<keyword evidence="1" id="KW-1133">Transmembrane helix</keyword>
<reference evidence="2 3" key="1">
    <citation type="submission" date="2017-05" db="EMBL/GenBank/DDBJ databases">
        <authorList>
            <person name="Varghese N."/>
            <person name="Submissions S."/>
        </authorList>
    </citation>
    <scope>NUCLEOTIDE SEQUENCE [LARGE SCALE GENOMIC DNA]</scope>
    <source>
        <strain evidence="2 3">DSM 18015</strain>
    </source>
</reference>
<proteinExistence type="predicted"/>
<name>A0ABY1R5W8_9FLAO</name>
<feature type="transmembrane region" description="Helical" evidence="1">
    <location>
        <begin position="21"/>
        <end position="40"/>
    </location>
</feature>
<comment type="caution">
    <text evidence="2">The sequence shown here is derived from an EMBL/GenBank/DDBJ whole genome shotgun (WGS) entry which is preliminary data.</text>
</comment>
<organism evidence="2 3">
    <name type="scientific">Epilithonimonas pallida</name>
    <dbReference type="NCBI Taxonomy" id="373671"/>
    <lineage>
        <taxon>Bacteria</taxon>
        <taxon>Pseudomonadati</taxon>
        <taxon>Bacteroidota</taxon>
        <taxon>Flavobacteriia</taxon>
        <taxon>Flavobacteriales</taxon>
        <taxon>Weeksellaceae</taxon>
        <taxon>Chryseobacterium group</taxon>
        <taxon>Epilithonimonas</taxon>
    </lineage>
</organism>
<evidence type="ECO:0000256" key="1">
    <source>
        <dbReference type="SAM" id="Phobius"/>
    </source>
</evidence>
<keyword evidence="1" id="KW-0472">Membrane</keyword>
<evidence type="ECO:0000313" key="3">
    <source>
        <dbReference type="Proteomes" id="UP001158050"/>
    </source>
</evidence>
<gene>
    <name evidence="2" type="ORF">SAMN05421679_104375</name>
</gene>
<protein>
    <submittedName>
        <fullName evidence="2">Uncharacterized protein</fullName>
    </submittedName>
</protein>
<keyword evidence="3" id="KW-1185">Reference proteome</keyword>
<keyword evidence="1" id="KW-0812">Transmembrane</keyword>
<sequence>MKLIDLKNSNSKMNIIDWKKFTNYFIVTIIIFFIYAVIVFSQKEKILAFINYLFNSDYSIYSKAFAGFTFFPFLIIALMFFILLQHYFGKIRLYEFKGTKLKIKTTFLITIDISQIIKISVLEKDKNITEIKLTTHSNKYSVFHPVENFVNDIKNYLNLKDYFSIEYNQGSKTLKKTYILNKNTN</sequence>
<dbReference type="EMBL" id="FXUO01000004">
    <property type="protein sequence ID" value="SMP93288.1"/>
    <property type="molecule type" value="Genomic_DNA"/>
</dbReference>
<dbReference type="Proteomes" id="UP001158050">
    <property type="component" value="Unassembled WGS sequence"/>
</dbReference>
<dbReference type="RefSeq" id="WP_283416810.1">
    <property type="nucleotide sequence ID" value="NZ_FXUO01000004.1"/>
</dbReference>
<feature type="transmembrane region" description="Helical" evidence="1">
    <location>
        <begin position="60"/>
        <end position="84"/>
    </location>
</feature>
<evidence type="ECO:0000313" key="2">
    <source>
        <dbReference type="EMBL" id="SMP93288.1"/>
    </source>
</evidence>
<accession>A0ABY1R5W8</accession>